<reference evidence="20" key="1">
    <citation type="submission" date="2023-01" db="EMBL/GenBank/DDBJ databases">
        <title>Exophiala dermititidis isolated from Cystic Fibrosis Patient.</title>
        <authorList>
            <person name="Kurbessoian T."/>
            <person name="Crocker A."/>
            <person name="Murante D."/>
            <person name="Hogan D.A."/>
            <person name="Stajich J.E."/>
        </authorList>
    </citation>
    <scope>NUCLEOTIDE SEQUENCE</scope>
    <source>
        <strain evidence="20">Ex8</strain>
    </source>
</reference>
<dbReference type="InterPro" id="IPR040720">
    <property type="entry name" value="GH81_C"/>
</dbReference>
<evidence type="ECO:0000256" key="6">
    <source>
        <dbReference type="ARBA" id="ARBA00022525"/>
    </source>
</evidence>
<dbReference type="Gene3D" id="2.70.98.30">
    <property type="entry name" value="Golgi alpha-mannosidase II, domain 4"/>
    <property type="match status" value="1"/>
</dbReference>
<feature type="signal peptide" evidence="17">
    <location>
        <begin position="1"/>
        <end position="21"/>
    </location>
</feature>
<keyword evidence="12" id="KW-0961">Cell wall biogenesis/degradation</keyword>
<comment type="catalytic activity">
    <reaction evidence="1">
        <text>Hydrolysis of (1-&gt;3)-beta-D-glucosidic linkages in (1-&gt;3)-beta-D-glucans.</text>
        <dbReference type="EC" id="3.2.1.39"/>
    </reaction>
</comment>
<evidence type="ECO:0000256" key="14">
    <source>
        <dbReference type="ARBA" id="ARBA00074614"/>
    </source>
</evidence>
<keyword evidence="7 17" id="KW-0732">Signal</keyword>
<feature type="domain" description="Glycosyl hydrolase family 81 N-terminal" evidence="18">
    <location>
        <begin position="343"/>
        <end position="667"/>
    </location>
</feature>
<evidence type="ECO:0000256" key="16">
    <source>
        <dbReference type="SAM" id="MobiDB-lite"/>
    </source>
</evidence>
<comment type="similarity">
    <text evidence="3">Belongs to the glycosyl hydrolase 81 family.</text>
</comment>
<feature type="region of interest" description="Disordered" evidence="16">
    <location>
        <begin position="93"/>
        <end position="116"/>
    </location>
</feature>
<organism evidence="20 21">
    <name type="scientific">Exophiala dermatitidis</name>
    <name type="common">Black yeast-like fungus</name>
    <name type="synonym">Wangiella dermatitidis</name>
    <dbReference type="NCBI Taxonomy" id="5970"/>
    <lineage>
        <taxon>Eukaryota</taxon>
        <taxon>Fungi</taxon>
        <taxon>Dikarya</taxon>
        <taxon>Ascomycota</taxon>
        <taxon>Pezizomycotina</taxon>
        <taxon>Eurotiomycetes</taxon>
        <taxon>Chaetothyriomycetidae</taxon>
        <taxon>Chaetothyriales</taxon>
        <taxon>Herpotrichiellaceae</taxon>
        <taxon>Exophiala</taxon>
    </lineage>
</organism>
<dbReference type="EC" id="3.2.1.39" evidence="4"/>
<keyword evidence="8 20" id="KW-0378">Hydrolase</keyword>
<dbReference type="EMBL" id="JAJGCB010000001">
    <property type="protein sequence ID" value="KAJ8996111.1"/>
    <property type="molecule type" value="Genomic_DNA"/>
</dbReference>
<evidence type="ECO:0000256" key="11">
    <source>
        <dbReference type="ARBA" id="ARBA00023295"/>
    </source>
</evidence>
<dbReference type="GO" id="GO:0000272">
    <property type="term" value="P:polysaccharide catabolic process"/>
    <property type="evidence" value="ECO:0007669"/>
    <property type="project" value="UniProtKB-KW"/>
</dbReference>
<keyword evidence="9" id="KW-0325">Glycoprotein</keyword>
<keyword evidence="13" id="KW-0624">Polysaccharide degradation</keyword>
<dbReference type="FunFam" id="1.20.5.420:FF:000008">
    <property type="entry name" value="Endo-1,3-beta-glucanase Engl1"/>
    <property type="match status" value="1"/>
</dbReference>
<feature type="chain" id="PRO_5042821328" description="Glucan endo-1,3-beta-D-glucosidase 1" evidence="17">
    <location>
        <begin position="22"/>
        <end position="1040"/>
    </location>
</feature>
<evidence type="ECO:0000256" key="10">
    <source>
        <dbReference type="ARBA" id="ARBA00023277"/>
    </source>
</evidence>
<dbReference type="Pfam" id="PF03639">
    <property type="entry name" value="Glyco_hydro_81"/>
    <property type="match status" value="1"/>
</dbReference>
<evidence type="ECO:0000256" key="5">
    <source>
        <dbReference type="ARBA" id="ARBA00022512"/>
    </source>
</evidence>
<evidence type="ECO:0000256" key="13">
    <source>
        <dbReference type="ARBA" id="ARBA00023326"/>
    </source>
</evidence>
<feature type="region of interest" description="Disordered" evidence="16">
    <location>
        <begin position="23"/>
        <end position="48"/>
    </location>
</feature>
<dbReference type="PANTHER" id="PTHR31983:SF0">
    <property type="entry name" value="GLUCAN ENDO-1,3-BETA-D-GLUCOSIDASE 2"/>
    <property type="match status" value="1"/>
</dbReference>
<dbReference type="InterPro" id="IPR040451">
    <property type="entry name" value="GH81_N"/>
</dbReference>
<evidence type="ECO:0000256" key="2">
    <source>
        <dbReference type="ARBA" id="ARBA00004191"/>
    </source>
</evidence>
<evidence type="ECO:0000256" key="1">
    <source>
        <dbReference type="ARBA" id="ARBA00000382"/>
    </source>
</evidence>
<comment type="subcellular location">
    <subcellularLocation>
        <location evidence="2">Secreted</location>
        <location evidence="2">Cell wall</location>
    </subcellularLocation>
</comment>
<dbReference type="Gene3D" id="1.10.287.1170">
    <property type="entry name" value="glycoside hydrolase family 81 endo-[beta] glucanase"/>
    <property type="match status" value="1"/>
</dbReference>
<dbReference type="GO" id="GO:0052861">
    <property type="term" value="F:endo-1,3(4)-beta-glucanase activity"/>
    <property type="evidence" value="ECO:0007669"/>
    <property type="project" value="InterPro"/>
</dbReference>
<dbReference type="Pfam" id="PF17652">
    <property type="entry name" value="Glyco_hydro81C"/>
    <property type="match status" value="1"/>
</dbReference>
<evidence type="ECO:0000256" key="9">
    <source>
        <dbReference type="ARBA" id="ARBA00023180"/>
    </source>
</evidence>
<evidence type="ECO:0000259" key="19">
    <source>
        <dbReference type="Pfam" id="PF17652"/>
    </source>
</evidence>
<dbReference type="FunFam" id="2.70.98.30:FF:000006">
    <property type="entry name" value="Endo-1,3-beta-glucanase Engl1"/>
    <property type="match status" value="1"/>
</dbReference>
<evidence type="ECO:0000256" key="3">
    <source>
        <dbReference type="ARBA" id="ARBA00010730"/>
    </source>
</evidence>
<evidence type="ECO:0000256" key="7">
    <source>
        <dbReference type="ARBA" id="ARBA00022729"/>
    </source>
</evidence>
<dbReference type="InterPro" id="IPR005200">
    <property type="entry name" value="Endo-beta-glucanase"/>
</dbReference>
<evidence type="ECO:0000313" key="20">
    <source>
        <dbReference type="EMBL" id="KAJ8996111.1"/>
    </source>
</evidence>
<evidence type="ECO:0000259" key="18">
    <source>
        <dbReference type="Pfam" id="PF03639"/>
    </source>
</evidence>
<sequence>MQTKWSVLLTMSQAFLAGALPAPRITGQSDSPDSECQGQGHSSTFQDESLTSRSLAVGAHGAFFTDGPPWSTSFPDGNPFSNTLATWRWVPRSTTSSTEAPTSSVSSDTAVYTSQTSDSSTYESTITFVDPHLSFQTVTVTSIVSSQNPTVTSASQSSPDTSGTLITSLETGGNPPVQPFPTSVPTVSSATLQPLDSTVPFGNATATGPKSTVTETITLPLTTFQTVVVTHTVTTVPVQTTAVITAVTVVNTTVTSNGTVAITSSAGTTVLTTTGGALVETTLSASSTLTGTVATTITTGGSLTDLPTATSTCLLSLGCYGQDIFQPIALGQPPSDIEQRSGHPVPRLGISNSTGPLETNKFYQNFVLGTQGNPSFVMPYSLTWSKGTGNARSWGMAISHVEESQKVFGAANTAIPGSPNSYYINPLGIQSIILSATEFGSSTILTTDSLEAFSANVQLQPSAGSSSTLTLPVVQGMGFVTGEYYNLQPALQSSVFFRNVAAAGQPKQGVYKYKVTLEDGKVWLIYAIPSHGISPNFQLVSSTLLQGISNWYGVIQTAKLPDASQESIYDRAAGAYPTAGHIGGYAHGSKAQYSLSWSKGGSFAGNATLLMFALPHHVDSFDNITQAAVTKLQLSTTTNGNATAVVADYWVLEEDELPTTLDFAPWRPASSTQSLVAMSSAAIAAIQSVAATEASQNMSAQTNLNSMYYSGKALSKFATLVYTMHDLTGQQDLAKSALLELEACFEVFAQNQQQYPLIYDTDWKGLVSSASYVTGDSGVDFGNSYYNDHHFHYGYFLHAAAVIGYLDPTWLTNNKDYVNALARDVSNPSSLDQYFPVFRSFDWYHGHSWAKGLFESGDGKDEESSSEDAMFAYGLKMWGKTIGDASMEARGNLMLSVLARSLQSYFLMTSDNTNQPEEFIGNKVTGILFENKADHVTYFGTDLSYVQGIHMIPIMPFSTLTRTEKFVTEEWSTYFADGAVRQASDITGGWKGIVYANLAIINPKAAYNFFTQSDFDMSWIDGGASRTWYIAMSAMLGGAS</sequence>
<evidence type="ECO:0000256" key="15">
    <source>
        <dbReference type="ARBA" id="ARBA00075210"/>
    </source>
</evidence>
<keyword evidence="11 20" id="KW-0326">Glycosidase</keyword>
<comment type="caution">
    <text evidence="20">The sequence shown here is derived from an EMBL/GenBank/DDBJ whole genome shotgun (WGS) entry which is preliminary data.</text>
</comment>
<dbReference type="Proteomes" id="UP001161757">
    <property type="component" value="Unassembled WGS sequence"/>
</dbReference>
<evidence type="ECO:0000256" key="17">
    <source>
        <dbReference type="SAM" id="SignalP"/>
    </source>
</evidence>
<feature type="compositionally biased region" description="Low complexity" evidence="16">
    <location>
        <begin position="93"/>
        <end position="107"/>
    </location>
</feature>
<dbReference type="GO" id="GO:0042973">
    <property type="term" value="F:glucan endo-1,3-beta-D-glucosidase activity"/>
    <property type="evidence" value="ECO:0007669"/>
    <property type="project" value="UniProtKB-EC"/>
</dbReference>
<feature type="domain" description="Glycosyl hydrolase family 81 C-terminal" evidence="19">
    <location>
        <begin position="678"/>
        <end position="1030"/>
    </location>
</feature>
<keyword evidence="10" id="KW-0119">Carbohydrate metabolism</keyword>
<dbReference type="GO" id="GO:0000920">
    <property type="term" value="P:septum digestion after cytokinesis"/>
    <property type="evidence" value="ECO:0007669"/>
    <property type="project" value="UniProtKB-ARBA"/>
</dbReference>
<evidence type="ECO:0000256" key="4">
    <source>
        <dbReference type="ARBA" id="ARBA00012780"/>
    </source>
</evidence>
<dbReference type="GO" id="GO:0009986">
    <property type="term" value="C:cell surface"/>
    <property type="evidence" value="ECO:0007669"/>
    <property type="project" value="TreeGrafter"/>
</dbReference>
<dbReference type="PROSITE" id="PS52008">
    <property type="entry name" value="GH81"/>
    <property type="match status" value="1"/>
</dbReference>
<feature type="compositionally biased region" description="Polar residues" evidence="16">
    <location>
        <begin position="26"/>
        <end position="48"/>
    </location>
</feature>
<protein>
    <recommendedName>
        <fullName evidence="14">Glucan endo-1,3-beta-D-glucosidase 1</fullName>
        <ecNumber evidence="4">3.2.1.39</ecNumber>
    </recommendedName>
    <alternativeName>
        <fullName evidence="15">Daughter specific expression protein 4</fullName>
    </alternativeName>
</protein>
<evidence type="ECO:0000256" key="12">
    <source>
        <dbReference type="ARBA" id="ARBA00023316"/>
    </source>
</evidence>
<proteinExistence type="inferred from homology"/>
<keyword evidence="5" id="KW-0134">Cell wall</keyword>
<dbReference type="PANTHER" id="PTHR31983">
    <property type="entry name" value="ENDO-1,3(4)-BETA-GLUCANASE 1"/>
    <property type="match status" value="1"/>
</dbReference>
<evidence type="ECO:0000313" key="21">
    <source>
        <dbReference type="Proteomes" id="UP001161757"/>
    </source>
</evidence>
<accession>A0AAN6F236</accession>
<dbReference type="Gene3D" id="1.20.5.420">
    <property type="entry name" value="Immunoglobulin FC, subunit C"/>
    <property type="match status" value="1"/>
</dbReference>
<evidence type="ECO:0000256" key="8">
    <source>
        <dbReference type="ARBA" id="ARBA00022801"/>
    </source>
</evidence>
<dbReference type="AlphaFoldDB" id="A0AAN6F236"/>
<name>A0AAN6F236_EXODE</name>
<keyword evidence="6" id="KW-0964">Secreted</keyword>
<gene>
    <name evidence="20" type="primary">ACF2</name>
    <name evidence="20" type="ORF">HRR80_000848</name>
</gene>
<dbReference type="GO" id="GO:0071555">
    <property type="term" value="P:cell wall organization"/>
    <property type="evidence" value="ECO:0007669"/>
    <property type="project" value="UniProtKB-KW"/>
</dbReference>